<feature type="domain" description="D-isomer specific 2-hydroxyacid dehydrogenase NAD-binding" evidence="3">
    <location>
        <begin position="125"/>
        <end position="249"/>
    </location>
</feature>
<organism evidence="4 5">
    <name type="scientific">Xiashengella succiniciproducens</name>
    <dbReference type="NCBI Taxonomy" id="2949635"/>
    <lineage>
        <taxon>Bacteria</taxon>
        <taxon>Pseudomonadati</taxon>
        <taxon>Bacteroidota</taxon>
        <taxon>Bacteroidia</taxon>
        <taxon>Marinilabiliales</taxon>
        <taxon>Marinilabiliaceae</taxon>
        <taxon>Xiashengella</taxon>
    </lineage>
</organism>
<name>A0A9J6ZM54_9BACT</name>
<evidence type="ECO:0000259" key="3">
    <source>
        <dbReference type="Pfam" id="PF02826"/>
    </source>
</evidence>
<keyword evidence="5" id="KW-1185">Reference proteome</keyword>
<keyword evidence="1" id="KW-0560">Oxidoreductase</keyword>
<dbReference type="Proteomes" id="UP001056426">
    <property type="component" value="Chromosome"/>
</dbReference>
<dbReference type="RefSeq" id="WP_250721923.1">
    <property type="nucleotide sequence ID" value="NZ_CP098400.1"/>
</dbReference>
<feature type="domain" description="D-isomer specific 2-hydroxyacid dehydrogenase catalytic" evidence="2">
    <location>
        <begin position="30"/>
        <end position="306"/>
    </location>
</feature>
<gene>
    <name evidence="4" type="ORF">M9189_06740</name>
</gene>
<dbReference type="InterPro" id="IPR036291">
    <property type="entry name" value="NAD(P)-bd_dom_sf"/>
</dbReference>
<reference evidence="4" key="1">
    <citation type="submission" date="2022-05" db="EMBL/GenBank/DDBJ databases">
        <authorList>
            <person name="Sun X."/>
        </authorList>
    </citation>
    <scope>NUCLEOTIDE SEQUENCE</scope>
    <source>
        <strain evidence="4">Ai-910</strain>
    </source>
</reference>
<reference evidence="4" key="2">
    <citation type="submission" date="2022-06" db="EMBL/GenBank/DDBJ databases">
        <title>Xiashengella guii gen. nov. sp. nov., a bacterium isolated form anaerobic digestion tank.</title>
        <authorList>
            <person name="Huang H."/>
        </authorList>
    </citation>
    <scope>NUCLEOTIDE SEQUENCE</scope>
    <source>
        <strain evidence="4">Ai-910</strain>
    </source>
</reference>
<sequence>MKKILVATEKPFSKVAVDKIRAVVEGSGNQLVLCEKYKTEEELLAAVADVDALIIRSDIVNDRVVEAAKNLKIVVRAGAGYDNVDLQACSAKGIVVMNTPGQNANAVAELVFGLLIFSLRKHFNGSSGSELRGNNIGIHAYGNIGRYVAKIAAGFGMNVYAYDPFVPAEQMKEEGVIPVSSVEELYKTCRIVSLHIPATEQTKRSVNKALLSLMPEGAILVNTARKEVINEEELVEVMEKRPDFIYLSDIVPGNVDHFKGEFEGRYFFTAKKMGAQTEEANVNAGVAAANQIVKYFATGDETFRVNP</sequence>
<dbReference type="FunFam" id="3.40.50.720:FF:000492">
    <property type="entry name" value="D3-phosphoglycerate dehydrogenase, putative"/>
    <property type="match status" value="1"/>
</dbReference>
<dbReference type="InterPro" id="IPR006140">
    <property type="entry name" value="D-isomer_DH_NAD-bd"/>
</dbReference>
<dbReference type="Gene3D" id="3.40.50.720">
    <property type="entry name" value="NAD(P)-binding Rossmann-like Domain"/>
    <property type="match status" value="2"/>
</dbReference>
<dbReference type="AlphaFoldDB" id="A0A9J6ZM54"/>
<protein>
    <submittedName>
        <fullName evidence="4">NAD(P)-binding domain-containing protein</fullName>
    </submittedName>
</protein>
<dbReference type="PANTHER" id="PTHR42938">
    <property type="entry name" value="FORMATE DEHYDROGENASE 1"/>
    <property type="match status" value="1"/>
</dbReference>
<dbReference type="Pfam" id="PF00389">
    <property type="entry name" value="2-Hacid_dh"/>
    <property type="match status" value="1"/>
</dbReference>
<evidence type="ECO:0000259" key="2">
    <source>
        <dbReference type="Pfam" id="PF00389"/>
    </source>
</evidence>
<dbReference type="SUPFAM" id="SSF52283">
    <property type="entry name" value="Formate/glycerate dehydrogenase catalytic domain-like"/>
    <property type="match status" value="1"/>
</dbReference>
<dbReference type="Pfam" id="PF02826">
    <property type="entry name" value="2-Hacid_dh_C"/>
    <property type="match status" value="1"/>
</dbReference>
<comment type="similarity">
    <text evidence="1">Belongs to the D-isomer specific 2-hydroxyacid dehydrogenase family.</text>
</comment>
<dbReference type="KEGG" id="alkq:M9189_06740"/>
<dbReference type="EMBL" id="CP098400">
    <property type="protein sequence ID" value="URW78559.1"/>
    <property type="molecule type" value="Genomic_DNA"/>
</dbReference>
<evidence type="ECO:0000313" key="4">
    <source>
        <dbReference type="EMBL" id="URW78559.1"/>
    </source>
</evidence>
<dbReference type="PANTHER" id="PTHR42938:SF47">
    <property type="entry name" value="HYDROXYPYRUVATE REDUCTASE"/>
    <property type="match status" value="1"/>
</dbReference>
<dbReference type="GO" id="GO:0051287">
    <property type="term" value="F:NAD binding"/>
    <property type="evidence" value="ECO:0007669"/>
    <property type="project" value="InterPro"/>
</dbReference>
<proteinExistence type="inferred from homology"/>
<evidence type="ECO:0000313" key="5">
    <source>
        <dbReference type="Proteomes" id="UP001056426"/>
    </source>
</evidence>
<accession>A0A9J6ZM54</accession>
<dbReference type="GO" id="GO:0016616">
    <property type="term" value="F:oxidoreductase activity, acting on the CH-OH group of donors, NAD or NADP as acceptor"/>
    <property type="evidence" value="ECO:0007669"/>
    <property type="project" value="InterPro"/>
</dbReference>
<evidence type="ECO:0000256" key="1">
    <source>
        <dbReference type="RuleBase" id="RU003719"/>
    </source>
</evidence>
<dbReference type="InterPro" id="IPR006139">
    <property type="entry name" value="D-isomer_2_OHA_DH_cat_dom"/>
</dbReference>
<dbReference type="SUPFAM" id="SSF51735">
    <property type="entry name" value="NAD(P)-binding Rossmann-fold domains"/>
    <property type="match status" value="1"/>
</dbReference>